<feature type="domain" description="HotDog ACOT-type" evidence="2">
    <location>
        <begin position="157"/>
        <end position="267"/>
    </location>
</feature>
<protein>
    <submittedName>
        <fullName evidence="3">Acyl coenzyme A thioester hydrolase</fullName>
    </submittedName>
</protein>
<dbReference type="PROSITE" id="PS51770">
    <property type="entry name" value="HOTDOG_ACOT"/>
    <property type="match status" value="2"/>
</dbReference>
<dbReference type="Proteomes" id="UP000008138">
    <property type="component" value="Chromosome"/>
</dbReference>
<organism evidence="3 4">
    <name type="scientific">Thermoproteus uzoniensis (strain 768-20)</name>
    <dbReference type="NCBI Taxonomy" id="999630"/>
    <lineage>
        <taxon>Archaea</taxon>
        <taxon>Thermoproteota</taxon>
        <taxon>Thermoprotei</taxon>
        <taxon>Thermoproteales</taxon>
        <taxon>Thermoproteaceae</taxon>
        <taxon>Thermoproteus</taxon>
    </lineage>
</organism>
<dbReference type="Pfam" id="PF03061">
    <property type="entry name" value="4HBT"/>
    <property type="match status" value="2"/>
</dbReference>
<sequence>MTSISNTEVEVVRLVTPHNVNPIGTLYGGYMLQWLVDAGTIAAMDFSESNVVLGYLDRMHFVSPVKVGDVVKFKAWIVHVRRSSMTALVEAYVKRAEGPSLATIARMIFVKVGADDRPSPVGRALEASEDWERALWSYFSRWRESVEPELKREPTVGDLPAVTHIQVMPEDAVYGDLMYGGRLLYYLDQIAAISAFNYRPGIYVTASLNSINFRRPIYVGDIIAVRSDVDYVGHTSLEVAFEVVAKGLRGERRVASGYFTFVNMAGGRPTPIGQELVKDPDALRRKSQNLAEAKALRTAKLYDDRPAYVSVLERGGSA</sequence>
<dbReference type="PANTHER" id="PTHR11049">
    <property type="entry name" value="ACYL COENZYME A THIOESTER HYDROLASE"/>
    <property type="match status" value="1"/>
</dbReference>
<dbReference type="KEGG" id="tuz:TUZN_0250"/>
<dbReference type="AlphaFoldDB" id="F2L207"/>
<dbReference type="STRING" id="999630.TUZN_0250"/>
<dbReference type="Gene3D" id="3.10.129.10">
    <property type="entry name" value="Hotdog Thioesterase"/>
    <property type="match status" value="2"/>
</dbReference>
<dbReference type="InterPro" id="IPR029069">
    <property type="entry name" value="HotDog_dom_sf"/>
</dbReference>
<dbReference type="HOGENOM" id="CLU_073524_0_0_2"/>
<dbReference type="PANTHER" id="PTHR11049:SF16">
    <property type="entry name" value="PROTEIN VDLD"/>
    <property type="match status" value="1"/>
</dbReference>
<keyword evidence="4" id="KW-1185">Reference proteome</keyword>
<reference key="2">
    <citation type="submission" date="2011-03" db="EMBL/GenBank/DDBJ databases">
        <title>Complete genome sequence of the thermoacidophilic crenarchaeon Thermoproteus uzoniensis 768-20.</title>
        <authorList>
            <person name="Mardanov A.V."/>
            <person name="Gumerov V.M."/>
            <person name="Beletsky A.V."/>
            <person name="Prokofeva M.I."/>
            <person name="Bonch-Osmolovskaya E.A."/>
            <person name="Ravin N.V."/>
            <person name="Skryabin K.G."/>
        </authorList>
    </citation>
    <scope>NUCLEOTIDE SEQUENCE</scope>
    <source>
        <strain>768-20</strain>
    </source>
</reference>
<dbReference type="EMBL" id="CP002590">
    <property type="protein sequence ID" value="AEA11748.1"/>
    <property type="molecule type" value="Genomic_DNA"/>
</dbReference>
<dbReference type="RefSeq" id="WP_013679084.1">
    <property type="nucleotide sequence ID" value="NC_015315.1"/>
</dbReference>
<dbReference type="GeneID" id="10359797"/>
<reference evidence="3 4" key="1">
    <citation type="journal article" date="2011" name="J. Bacteriol.">
        <title>Complete genome sequence of the thermoacidophilic crenarchaeon Thermoproteus uzoniensis 768-20.</title>
        <authorList>
            <person name="Mardanov A.V."/>
            <person name="Gumerov V.M."/>
            <person name="Beletsky A.V."/>
            <person name="Prokofeva M.I."/>
            <person name="Bonch-Osmolovskaya E.A."/>
            <person name="Ravin N.V."/>
            <person name="Skryabin K.G."/>
        </authorList>
    </citation>
    <scope>NUCLEOTIDE SEQUENCE [LARGE SCALE GENOMIC DNA]</scope>
    <source>
        <strain evidence="3 4">768-20</strain>
    </source>
</reference>
<gene>
    <name evidence="3" type="ordered locus">TUZN_0250</name>
</gene>
<name>F2L207_THEU7</name>
<evidence type="ECO:0000313" key="4">
    <source>
        <dbReference type="Proteomes" id="UP000008138"/>
    </source>
</evidence>
<dbReference type="GO" id="GO:0005829">
    <property type="term" value="C:cytosol"/>
    <property type="evidence" value="ECO:0007669"/>
    <property type="project" value="TreeGrafter"/>
</dbReference>
<evidence type="ECO:0000259" key="2">
    <source>
        <dbReference type="PROSITE" id="PS51770"/>
    </source>
</evidence>
<keyword evidence="1 3" id="KW-0378">Hydrolase</keyword>
<accession>F2L207</accession>
<dbReference type="InterPro" id="IPR006683">
    <property type="entry name" value="Thioestr_dom"/>
</dbReference>
<feature type="domain" description="HotDog ACOT-type" evidence="2">
    <location>
        <begin position="5"/>
        <end position="115"/>
    </location>
</feature>
<dbReference type="InterPro" id="IPR040170">
    <property type="entry name" value="Cytosol_ACT"/>
</dbReference>
<evidence type="ECO:0000313" key="3">
    <source>
        <dbReference type="EMBL" id="AEA11748.1"/>
    </source>
</evidence>
<dbReference type="CDD" id="cd03442">
    <property type="entry name" value="BFIT_BACH"/>
    <property type="match status" value="2"/>
</dbReference>
<dbReference type="GO" id="GO:0006637">
    <property type="term" value="P:acyl-CoA metabolic process"/>
    <property type="evidence" value="ECO:0007669"/>
    <property type="project" value="TreeGrafter"/>
</dbReference>
<dbReference type="OrthoDB" id="15030at2157"/>
<dbReference type="SUPFAM" id="SSF54637">
    <property type="entry name" value="Thioesterase/thiol ester dehydrase-isomerase"/>
    <property type="match status" value="2"/>
</dbReference>
<proteinExistence type="predicted"/>
<evidence type="ECO:0000256" key="1">
    <source>
        <dbReference type="ARBA" id="ARBA00022801"/>
    </source>
</evidence>
<dbReference type="GO" id="GO:0052816">
    <property type="term" value="F:long-chain fatty acyl-CoA hydrolase activity"/>
    <property type="evidence" value="ECO:0007669"/>
    <property type="project" value="TreeGrafter"/>
</dbReference>
<dbReference type="eggNOG" id="arCOG00773">
    <property type="taxonomic scope" value="Archaea"/>
</dbReference>
<dbReference type="InterPro" id="IPR033120">
    <property type="entry name" value="HOTDOG_ACOT"/>
</dbReference>